<feature type="region of interest" description="Disordered" evidence="1">
    <location>
        <begin position="1518"/>
        <end position="1583"/>
    </location>
</feature>
<dbReference type="Pfam" id="PF21034">
    <property type="entry name" value="BCAS3_WD40"/>
    <property type="match status" value="1"/>
</dbReference>
<evidence type="ECO:0000313" key="4">
    <source>
        <dbReference type="Proteomes" id="UP000299102"/>
    </source>
</evidence>
<comment type="caution">
    <text evidence="3">The sequence shown here is derived from an EMBL/GenBank/DDBJ whole genome shotgun (WGS) entry which is preliminary data.</text>
</comment>
<dbReference type="InterPro" id="IPR045142">
    <property type="entry name" value="BCAS3-like"/>
</dbReference>
<dbReference type="EMBL" id="BGZK01000520">
    <property type="protein sequence ID" value="GBP48283.1"/>
    <property type="molecule type" value="Genomic_DNA"/>
</dbReference>
<dbReference type="OrthoDB" id="25778at2759"/>
<evidence type="ECO:0000313" key="3">
    <source>
        <dbReference type="EMBL" id="GBP48283.1"/>
    </source>
</evidence>
<dbReference type="InterPro" id="IPR036322">
    <property type="entry name" value="WD40_repeat_dom_sf"/>
</dbReference>
<dbReference type="SUPFAM" id="SSF50978">
    <property type="entry name" value="WD40 repeat-like"/>
    <property type="match status" value="1"/>
</dbReference>
<dbReference type="PANTHER" id="PTHR13268">
    <property type="entry name" value="BREAST CARCINOMA AMPLIFIED SEQUENCE 3"/>
    <property type="match status" value="1"/>
</dbReference>
<feature type="region of interest" description="Disordered" evidence="1">
    <location>
        <begin position="257"/>
        <end position="276"/>
    </location>
</feature>
<feature type="compositionally biased region" description="Basic residues" evidence="1">
    <location>
        <begin position="1495"/>
        <end position="1504"/>
    </location>
</feature>
<dbReference type="InterPro" id="IPR015943">
    <property type="entry name" value="WD40/YVTN_repeat-like_dom_sf"/>
</dbReference>
<dbReference type="GO" id="GO:0006914">
    <property type="term" value="P:autophagy"/>
    <property type="evidence" value="ECO:0007669"/>
    <property type="project" value="InterPro"/>
</dbReference>
<feature type="region of interest" description="Disordered" evidence="1">
    <location>
        <begin position="1455"/>
        <end position="1504"/>
    </location>
</feature>
<sequence length="1583" mass="171686">MSAESPRHARSGGPLTVPSQPPSDRSLIDAVSGFINDVTLSSASAPDPKDTIQWARFETADINEPTPEGENETELSPLLLILGYGSGVQVWVIPPNGEAQEVLSWRQGSVRVLRILPTPQYGDSFVAKRPLIALCDSAGPGPTFCSLSFISVRGGEQAIVVSFSERFAVFDAGTLEDRLAITTCYPCPCPLGGSSPINALALGDRWLAYADKKINPSKRSSGGCEGEGVSSYTATVLHAAKSLSKGLRGLGESVAHSLAGGRGSSQSPSPPNTDLQQPGVVTILDIEANSDDDMQDGEETYDPTVAHFVAHSDAIIAMKFDASGMLLVTADRRGHDFHVFRINPHPCGPSLASVHHLYILHRGDTTAKVQDIAISADSRWTAVSTLRGTTHVFPVSPYGGACGVRTHTQPRVVNRLSRFHRSAGLPIHSPARCGSPVSELMSQGTWYPNPRLPPYPLPITATPLAQLRPTAAIPTHTITRNSSGRQRLSSLSEDSNSLPLLARARFGPCTQVGPRAPAAHSLYLMAANGCLLHYLLHPKAACTIPKEKVSDDSPIELEVEAVAQWPLQRPLAAADLLAPLPPTNPLLQPLSCRRYMDACASASEEERWCAQVEIVTHAGPHRRLWMGPQFVFKTYNLSGSTSSLSEAEAVEVGSSVARSTPVNMPGRPLPLLVDEGSASSLEHSPCEGYRRKSLAEGRTASVCDVQLREDLAEAMKEDQARSNEVAFGLSGIGSARGGDADTAGRAAVVRAVDPLGTVVVPPAGPELEPELDDPDDYTHSNSDETTFRPVVRAPAALPPQPHIVARPLPHNTTIPVLRAAAPAPRPEPESRPLASHVVIPAALTTLDSGSEPDDVRPRALLKESDINLDHKLNDKSIFLNKDLKYDRPEMLDCMNVDGSESNLATTARVDMCEVDLKSLPISNRAPSDDIHTGGAKLRIKKSPTPKSVSDKLDSKIINVKGSKGDVKINKEETSIENTGKQFSQDKEKKLIPEKDKNILVHDIKIEEQAWDMLINEPSQSIPIKNTCQIGDKNCEELKTKPKKHRKNKLKQSLEETNMPKTEDDSFVEIHTIEHKQARPTDELVSISDDCSNNDSFNDLLKSKSSHSSKSCTSFMKFNDSPHFHSNDINCTTDDALTIFSLEMNNVTKDNTPSGVIDAGDEAETNFTETIKSNETDLDTIGIPKSEHVRTKRTNQMPSFIENNRPVDKYHVDTDKTNVIIIDSTADDFPEIQITRGSKIRKKSPQSLERTSQGKEVLFEKPQKSWSSVAALKNVKKPLESKETKDKTAVIEVENKPCSTVNVEKSEISLHDKLVELCKKTDIVIAECDVPTELNFVEEHHTLCDLPPLEPLDFALDDFKLEMMRDSILDVNDANFSSPICKINIDDILTSIKETTNKTLESSAYNLVAFERVPMTTNERREKEFSVVESESITAHEVDIKLDGDEAGQSSVAKISEMEKSSDDDNASPVSSQTDSDKDDKKTSGAVSVAPPSKQAAKKKSRKKKNCLKAEHCFSNAAATGALTCPSGDARLSSGARYEPEPEPEELSSSSFSSASRASLDPPASPTPSGDHVMHFPGDSGGSV</sequence>
<feature type="region of interest" description="Disordered" evidence="1">
    <location>
        <begin position="762"/>
        <end position="784"/>
    </location>
</feature>
<gene>
    <name evidence="3" type="primary">rudhira</name>
    <name evidence="3" type="ORF">EVAR_43003_1</name>
</gene>
<dbReference type="Proteomes" id="UP000299102">
    <property type="component" value="Unassembled WGS sequence"/>
</dbReference>
<reference evidence="3 4" key="1">
    <citation type="journal article" date="2019" name="Commun. Biol.">
        <title>The bagworm genome reveals a unique fibroin gene that provides high tensile strength.</title>
        <authorList>
            <person name="Kono N."/>
            <person name="Nakamura H."/>
            <person name="Ohtoshi R."/>
            <person name="Tomita M."/>
            <person name="Numata K."/>
            <person name="Arakawa K."/>
        </authorList>
    </citation>
    <scope>NUCLEOTIDE SEQUENCE [LARGE SCALE GENOMIC DNA]</scope>
</reference>
<name>A0A4C1WB57_EUMVA</name>
<dbReference type="STRING" id="151549.A0A4C1WB57"/>
<dbReference type="PANTHER" id="PTHR13268:SF0">
    <property type="entry name" value="BCAS3 MICROTUBULE ASSOCIATED CELL MIGRATION FACTOR"/>
    <property type="match status" value="1"/>
</dbReference>
<accession>A0A4C1WB57</accession>
<proteinExistence type="predicted"/>
<dbReference type="Gene3D" id="2.130.10.10">
    <property type="entry name" value="YVTN repeat-like/Quinoprotein amine dehydrogenase"/>
    <property type="match status" value="1"/>
</dbReference>
<keyword evidence="4" id="KW-1185">Reference proteome</keyword>
<feature type="region of interest" description="Disordered" evidence="1">
    <location>
        <begin position="1"/>
        <end position="26"/>
    </location>
</feature>
<evidence type="ECO:0000256" key="1">
    <source>
        <dbReference type="SAM" id="MobiDB-lite"/>
    </source>
</evidence>
<feature type="domain" description="BCAS3 WD40" evidence="2">
    <location>
        <begin position="51"/>
        <end position="425"/>
    </location>
</feature>
<protein>
    <submittedName>
        <fullName evidence="3">Breast carcinoma-amplified sequence 3 homolog</fullName>
    </submittedName>
</protein>
<feature type="compositionally biased region" description="Low complexity" evidence="1">
    <location>
        <begin position="1546"/>
        <end position="1559"/>
    </location>
</feature>
<dbReference type="InterPro" id="IPR048382">
    <property type="entry name" value="BCAS3_WD40"/>
</dbReference>
<evidence type="ECO:0000259" key="2">
    <source>
        <dbReference type="Pfam" id="PF21034"/>
    </source>
</evidence>
<dbReference type="GO" id="GO:0042594">
    <property type="term" value="P:response to starvation"/>
    <property type="evidence" value="ECO:0007669"/>
    <property type="project" value="TreeGrafter"/>
</dbReference>
<dbReference type="GO" id="GO:0005737">
    <property type="term" value="C:cytoplasm"/>
    <property type="evidence" value="ECO:0007669"/>
    <property type="project" value="TreeGrafter"/>
</dbReference>
<organism evidence="3 4">
    <name type="scientific">Eumeta variegata</name>
    <name type="common">Bagworm moth</name>
    <name type="synonym">Eumeta japonica</name>
    <dbReference type="NCBI Taxonomy" id="151549"/>
    <lineage>
        <taxon>Eukaryota</taxon>
        <taxon>Metazoa</taxon>
        <taxon>Ecdysozoa</taxon>
        <taxon>Arthropoda</taxon>
        <taxon>Hexapoda</taxon>
        <taxon>Insecta</taxon>
        <taxon>Pterygota</taxon>
        <taxon>Neoptera</taxon>
        <taxon>Endopterygota</taxon>
        <taxon>Lepidoptera</taxon>
        <taxon>Glossata</taxon>
        <taxon>Ditrysia</taxon>
        <taxon>Tineoidea</taxon>
        <taxon>Psychidae</taxon>
        <taxon>Oiketicinae</taxon>
        <taxon>Eumeta</taxon>
    </lineage>
</organism>